<feature type="repeat" description="WD" evidence="11">
    <location>
        <begin position="18"/>
        <end position="59"/>
    </location>
</feature>
<evidence type="ECO:0000256" key="8">
    <source>
        <dbReference type="ARBA" id="ARBA00031924"/>
    </source>
</evidence>
<feature type="repeat" description="WD" evidence="11">
    <location>
        <begin position="334"/>
        <end position="372"/>
    </location>
</feature>
<dbReference type="PROSITE" id="PS50294">
    <property type="entry name" value="WD_REPEATS_REGION"/>
    <property type="match status" value="3"/>
</dbReference>
<evidence type="ECO:0000256" key="9">
    <source>
        <dbReference type="ARBA" id="ARBA00039150"/>
    </source>
</evidence>
<dbReference type="Pfam" id="PF00400">
    <property type="entry name" value="WD40"/>
    <property type="match status" value="5"/>
</dbReference>
<dbReference type="InterPro" id="IPR015943">
    <property type="entry name" value="WD40/YVTN_repeat-like_dom_sf"/>
</dbReference>
<accession>A0AAE1GNW8</accession>
<name>A0AAE1GNW8_PETCI</name>
<evidence type="ECO:0000313" key="12">
    <source>
        <dbReference type="EMBL" id="KAK3895159.1"/>
    </source>
</evidence>
<dbReference type="EC" id="3.1.1.13" evidence="9"/>
<organism evidence="12 13">
    <name type="scientific">Petrolisthes cinctipes</name>
    <name type="common">Flat porcelain crab</name>
    <dbReference type="NCBI Taxonomy" id="88211"/>
    <lineage>
        <taxon>Eukaryota</taxon>
        <taxon>Metazoa</taxon>
        <taxon>Ecdysozoa</taxon>
        <taxon>Arthropoda</taxon>
        <taxon>Crustacea</taxon>
        <taxon>Multicrustacea</taxon>
        <taxon>Malacostraca</taxon>
        <taxon>Eumalacostraca</taxon>
        <taxon>Eucarida</taxon>
        <taxon>Decapoda</taxon>
        <taxon>Pleocyemata</taxon>
        <taxon>Anomura</taxon>
        <taxon>Galatheoidea</taxon>
        <taxon>Porcellanidae</taxon>
        <taxon>Petrolisthes</taxon>
    </lineage>
</organism>
<evidence type="ECO:0000256" key="11">
    <source>
        <dbReference type="PROSITE-ProRule" id="PRU00221"/>
    </source>
</evidence>
<dbReference type="GO" id="GO:0019915">
    <property type="term" value="P:lipid storage"/>
    <property type="evidence" value="ECO:0007669"/>
    <property type="project" value="InterPro"/>
</dbReference>
<feature type="repeat" description="WD" evidence="11">
    <location>
        <begin position="62"/>
        <end position="101"/>
    </location>
</feature>
<evidence type="ECO:0000256" key="2">
    <source>
        <dbReference type="ARBA" id="ARBA00008300"/>
    </source>
</evidence>
<dbReference type="InterPro" id="IPR019775">
    <property type="entry name" value="WD40_repeat_CS"/>
</dbReference>
<dbReference type="GO" id="GO:0005811">
    <property type="term" value="C:lipid droplet"/>
    <property type="evidence" value="ECO:0007669"/>
    <property type="project" value="UniProtKB-SubCell"/>
</dbReference>
<dbReference type="PRINTS" id="PR00320">
    <property type="entry name" value="GPROTEINBRPT"/>
</dbReference>
<dbReference type="PANTHER" id="PTHR13390:SF0">
    <property type="entry name" value="LIPID DROPLET-ASSOCIATED HYDROLASE"/>
    <property type="match status" value="1"/>
</dbReference>
<keyword evidence="4 11" id="KW-0853">WD repeat</keyword>
<dbReference type="SMART" id="SM00320">
    <property type="entry name" value="WD40"/>
    <property type="match status" value="8"/>
</dbReference>
<dbReference type="InterPro" id="IPR020472">
    <property type="entry name" value="WD40_PAC1"/>
</dbReference>
<keyword evidence="7" id="KW-0378">Hydrolase</keyword>
<evidence type="ECO:0000256" key="5">
    <source>
        <dbReference type="ARBA" id="ARBA00022677"/>
    </source>
</evidence>
<dbReference type="Proteomes" id="UP001286313">
    <property type="component" value="Unassembled WGS sequence"/>
</dbReference>
<dbReference type="PROSITE" id="PS00678">
    <property type="entry name" value="WD_REPEATS_1"/>
    <property type="match status" value="2"/>
</dbReference>
<dbReference type="SMART" id="SM00564">
    <property type="entry name" value="PQQ"/>
    <property type="match status" value="2"/>
</dbReference>
<dbReference type="PROSITE" id="PS50082">
    <property type="entry name" value="WD_REPEATS_2"/>
    <property type="match status" value="4"/>
</dbReference>
<evidence type="ECO:0000256" key="3">
    <source>
        <dbReference type="ARBA" id="ARBA00019242"/>
    </source>
</evidence>
<dbReference type="Pfam" id="PF10230">
    <property type="entry name" value="LIDHydrolase"/>
    <property type="match status" value="1"/>
</dbReference>
<evidence type="ECO:0000256" key="7">
    <source>
        <dbReference type="ARBA" id="ARBA00022801"/>
    </source>
</evidence>
<dbReference type="InterPro" id="IPR018391">
    <property type="entry name" value="PQQ_b-propeller_rpt"/>
</dbReference>
<comment type="similarity">
    <text evidence="2">Belongs to the AB hydrolase superfamily. LDAH family.</text>
</comment>
<evidence type="ECO:0000256" key="4">
    <source>
        <dbReference type="ARBA" id="ARBA00022574"/>
    </source>
</evidence>
<dbReference type="GO" id="GO:0004771">
    <property type="term" value="F:sterol ester esterase activity"/>
    <property type="evidence" value="ECO:0007669"/>
    <property type="project" value="UniProtKB-EC"/>
</dbReference>
<dbReference type="SUPFAM" id="SSF50978">
    <property type="entry name" value="WD40 repeat-like"/>
    <property type="match status" value="1"/>
</dbReference>
<evidence type="ECO:0000256" key="1">
    <source>
        <dbReference type="ARBA" id="ARBA00004502"/>
    </source>
</evidence>
<dbReference type="SUPFAM" id="SSF53474">
    <property type="entry name" value="alpha/beta-Hydrolases"/>
    <property type="match status" value="1"/>
</dbReference>
<dbReference type="AlphaFoldDB" id="A0AAE1GNW8"/>
<feature type="repeat" description="WD" evidence="11">
    <location>
        <begin position="211"/>
        <end position="252"/>
    </location>
</feature>
<dbReference type="InterPro" id="IPR036322">
    <property type="entry name" value="WD40_repeat_dom_sf"/>
</dbReference>
<sequence length="744" mass="83068">MGNGSGKEEVVTEPLESLKHDNGGINCLALSADCSLMVSGGDDSTLRLWSTKTDPTEDLGVLRGHEGFIQCATIRDQWVVTGSKDCTVKLWDMVTAECVFTYPGHTGRINRLICTEEFIFSTSHDRTARAWLLDTSKVDEAEDSCIRVFEGHTGVVSAIIFVLGPSVGVPDEQGWNINPGDTIFTGSFDNTARSWSFDTGGCLKYSYAQVFKGHRMPITCMATDPKGLILYTGSQDKMIIAWDVNRGTIMKKVEEAHGSAVLHMRVENRLMYTCGMDNTARCWVREGLENTRVYKDHTDTVVTAKFHNGILYTGCNDGQVRAFDAKSGTLKRKFQGHTSAVTSLVVCVHEHQGEPITRVISASNDGTIKVWNATGISDEPPPLPDYQDHDYEQKQEKKLYDLERRLSDYFPANKTTPTTSPPPELDILQSTAGVKTRFLSNLTRMTSSVTRHSISVRGCPTEVLTLGQTLSENPSNLILIIPGNPGITSYYTDFMETIYDGMGKTHSVWIVSHAGHCISPHLSIWPDTEQVYSLKQQIDHKIAFLEDYLPQGSNITLVGHSIGSHIILNIIKHFEAVSKFSFIHSYLFFPTIERMKATSNGQILWPILYLRWLVVFLAACVYILPERLKEVVLSLYFGPEVAACSVRATKELLHPQLLNNVLFMAYTELMEVNEADVDTVNKHKDKITLYYGATDGWVPTTYRDELKQKVEGVSAHLCEKGYKHAFVLCYSQQVGELLVQLIKS</sequence>
<evidence type="ECO:0000313" key="13">
    <source>
        <dbReference type="Proteomes" id="UP001286313"/>
    </source>
</evidence>
<proteinExistence type="inferred from homology"/>
<dbReference type="PANTHER" id="PTHR13390">
    <property type="entry name" value="LIPASE"/>
    <property type="match status" value="1"/>
</dbReference>
<comment type="caution">
    <text evidence="12">The sequence shown here is derived from an EMBL/GenBank/DDBJ whole genome shotgun (WGS) entry which is preliminary data.</text>
</comment>
<evidence type="ECO:0000256" key="6">
    <source>
        <dbReference type="ARBA" id="ARBA00022737"/>
    </source>
</evidence>
<dbReference type="Gene3D" id="3.40.50.1820">
    <property type="entry name" value="alpha/beta hydrolase"/>
    <property type="match status" value="1"/>
</dbReference>
<keyword evidence="13" id="KW-1185">Reference proteome</keyword>
<dbReference type="InterPro" id="IPR029058">
    <property type="entry name" value="AB_hydrolase_fold"/>
</dbReference>
<comment type="catalytic activity">
    <reaction evidence="10">
        <text>a cholesterol ester + H2O = cholesterol + a fatty acid + H(+)</text>
        <dbReference type="Rhea" id="RHEA:36403"/>
        <dbReference type="ChEBI" id="CHEBI:15377"/>
        <dbReference type="ChEBI" id="CHEBI:15378"/>
        <dbReference type="ChEBI" id="CHEBI:16113"/>
        <dbReference type="ChEBI" id="CHEBI:17002"/>
        <dbReference type="ChEBI" id="CHEBI:28868"/>
        <dbReference type="EC" id="3.1.1.13"/>
    </reaction>
    <physiologicalReaction direction="left-to-right" evidence="10">
        <dbReference type="Rhea" id="RHEA:36404"/>
    </physiologicalReaction>
</comment>
<dbReference type="Gene3D" id="2.130.10.10">
    <property type="entry name" value="YVTN repeat-like/Quinoprotein amine dehydrogenase"/>
    <property type="match status" value="3"/>
</dbReference>
<dbReference type="SUPFAM" id="SSF117289">
    <property type="entry name" value="Nucleoporin domain"/>
    <property type="match status" value="1"/>
</dbReference>
<dbReference type="InterPro" id="IPR019363">
    <property type="entry name" value="LDAH"/>
</dbReference>
<gene>
    <name evidence="12" type="ORF">Pcinc_001125</name>
</gene>
<keyword evidence="5" id="KW-0551">Lipid droplet</keyword>
<dbReference type="EMBL" id="JAWQEG010000065">
    <property type="protein sequence ID" value="KAK3895159.1"/>
    <property type="molecule type" value="Genomic_DNA"/>
</dbReference>
<keyword evidence="6" id="KW-0677">Repeat</keyword>
<reference evidence="12" key="1">
    <citation type="submission" date="2023-10" db="EMBL/GenBank/DDBJ databases">
        <title>Genome assemblies of two species of porcelain crab, Petrolisthes cinctipes and Petrolisthes manimaculis (Anomura: Porcellanidae).</title>
        <authorList>
            <person name="Angst P."/>
        </authorList>
    </citation>
    <scope>NUCLEOTIDE SEQUENCE</scope>
    <source>
        <strain evidence="12">PB745_01</strain>
        <tissue evidence="12">Gill</tissue>
    </source>
</reference>
<dbReference type="InterPro" id="IPR001680">
    <property type="entry name" value="WD40_rpt"/>
</dbReference>
<comment type="subcellular location">
    <subcellularLocation>
        <location evidence="1">Lipid droplet</location>
    </subcellularLocation>
</comment>
<protein>
    <recommendedName>
        <fullName evidence="3">Lipid droplet-associated hydrolase</fullName>
        <ecNumber evidence="9">3.1.1.13</ecNumber>
    </recommendedName>
    <alternativeName>
        <fullName evidence="8">Lipid droplet-associated serine hydrolase</fullName>
    </alternativeName>
</protein>
<evidence type="ECO:0000256" key="10">
    <source>
        <dbReference type="ARBA" id="ARBA00049527"/>
    </source>
</evidence>
<dbReference type="CDD" id="cd00200">
    <property type="entry name" value="WD40"/>
    <property type="match status" value="1"/>
</dbReference>